<gene>
    <name evidence="3" type="primary">LOC117144012</name>
</gene>
<dbReference type="AlphaFoldDB" id="A0A6P8K982"/>
<feature type="domain" description="Chitin-binding type-4" evidence="1">
    <location>
        <begin position="38"/>
        <end position="225"/>
    </location>
</feature>
<dbReference type="RefSeq" id="XP_033164857.1">
    <property type="nucleotide sequence ID" value="XM_033308966.1"/>
</dbReference>
<dbReference type="PANTHER" id="PTHR21113:SF14">
    <property type="entry name" value="LP24064P"/>
    <property type="match status" value="1"/>
</dbReference>
<dbReference type="Pfam" id="PF03067">
    <property type="entry name" value="LPMO_10"/>
    <property type="match status" value="1"/>
</dbReference>
<keyword evidence="2" id="KW-1185">Reference proteome</keyword>
<evidence type="ECO:0000313" key="3">
    <source>
        <dbReference type="RefSeq" id="XP_033164857.1"/>
    </source>
</evidence>
<dbReference type="GeneID" id="117144012"/>
<name>A0A6P8K982_DROMA</name>
<evidence type="ECO:0000313" key="2">
    <source>
        <dbReference type="Proteomes" id="UP000515162"/>
    </source>
</evidence>
<dbReference type="InterPro" id="IPR004302">
    <property type="entry name" value="Cellulose/chitin-bd_N"/>
</dbReference>
<dbReference type="Proteomes" id="UP000515162">
    <property type="component" value="Chromosome 3R"/>
</dbReference>
<organism evidence="2 3">
    <name type="scientific">Drosophila mauritiana</name>
    <name type="common">Fruit fly</name>
    <dbReference type="NCBI Taxonomy" id="7226"/>
    <lineage>
        <taxon>Eukaryota</taxon>
        <taxon>Metazoa</taxon>
        <taxon>Ecdysozoa</taxon>
        <taxon>Arthropoda</taxon>
        <taxon>Hexapoda</taxon>
        <taxon>Insecta</taxon>
        <taxon>Pterygota</taxon>
        <taxon>Neoptera</taxon>
        <taxon>Endopterygota</taxon>
        <taxon>Diptera</taxon>
        <taxon>Brachycera</taxon>
        <taxon>Muscomorpha</taxon>
        <taxon>Ephydroidea</taxon>
        <taxon>Drosophilidae</taxon>
        <taxon>Drosophila</taxon>
        <taxon>Sophophora</taxon>
    </lineage>
</organism>
<accession>A0A6P8K982</accession>
<dbReference type="PANTHER" id="PTHR21113">
    <property type="entry name" value="AGAP001705-PA"/>
    <property type="match status" value="1"/>
</dbReference>
<sequence>MVRPCGWHCESESHIYTMKYLLSMTLLLAIGLQQIDAHGMMLSPPSRSSRWRYDGSAPQNWNDNELFCGGLYTQSNNGGRCGLCGDNFLDAQPRANEIGGSIGGAGVVTRSYVAGNTINVGVKITTNHLGHFEFHLCNLDAFGVESEECFEQNRLRFLDGNDRKDIGTQMAEFEVTVVLPEGLTCSHCVLRWTYVGANNWGICDSSGNGALGCGPQETFKNCADVSIYWGRNLVKELVGGGEPVAPVEVA</sequence>
<evidence type="ECO:0000259" key="1">
    <source>
        <dbReference type="Pfam" id="PF03067"/>
    </source>
</evidence>
<reference evidence="3" key="1">
    <citation type="submission" date="2025-08" db="UniProtKB">
        <authorList>
            <consortium name="RefSeq"/>
        </authorList>
    </citation>
    <scope>IDENTIFICATION</scope>
    <source>
        <strain evidence="3">Mau12</strain>
        <tissue evidence="3">Whole Body</tissue>
    </source>
</reference>
<protein>
    <submittedName>
        <fullName evidence="3">Uncharacterized protein LOC117144012</fullName>
    </submittedName>
</protein>
<proteinExistence type="predicted"/>